<sequence>MIIHAAVLGRPIDTLCYRGDASLAPGDLVRVSLGTERVPACVVATEEGNQQGLKEVEELLVTNLFPQILLELAEHVAGEHLGFLGEALGLILPRDIMMPPKRKV</sequence>
<accession>X1P723</accession>
<dbReference type="Gene3D" id="3.40.1440.60">
    <property type="entry name" value="PriA, 3(prime) DNA-binding domain"/>
    <property type="match status" value="1"/>
</dbReference>
<comment type="caution">
    <text evidence="2">The sequence shown here is derived from an EMBL/GenBank/DDBJ whole genome shotgun (WGS) entry which is preliminary data.</text>
</comment>
<organism evidence="2">
    <name type="scientific">marine sediment metagenome</name>
    <dbReference type="NCBI Taxonomy" id="412755"/>
    <lineage>
        <taxon>unclassified sequences</taxon>
        <taxon>metagenomes</taxon>
        <taxon>ecological metagenomes</taxon>
    </lineage>
</organism>
<dbReference type="Pfam" id="PF17764">
    <property type="entry name" value="PriA_3primeBD"/>
    <property type="match status" value="1"/>
</dbReference>
<evidence type="ECO:0000259" key="1">
    <source>
        <dbReference type="Pfam" id="PF17764"/>
    </source>
</evidence>
<feature type="domain" description="Primosomal protein N' 3' DNA-binding" evidence="1">
    <location>
        <begin position="17"/>
        <end position="93"/>
    </location>
</feature>
<dbReference type="InterPro" id="IPR041222">
    <property type="entry name" value="PriA_3primeBD"/>
</dbReference>
<evidence type="ECO:0000313" key="2">
    <source>
        <dbReference type="EMBL" id="GAI51648.1"/>
    </source>
</evidence>
<dbReference type="InterPro" id="IPR042115">
    <property type="entry name" value="PriA_3primeBD_sf"/>
</dbReference>
<dbReference type="AlphaFoldDB" id="X1P723"/>
<gene>
    <name evidence="2" type="ORF">S06H3_64258</name>
</gene>
<protein>
    <recommendedName>
        <fullName evidence="1">Primosomal protein N' 3' DNA-binding domain-containing protein</fullName>
    </recommendedName>
</protein>
<proteinExistence type="predicted"/>
<dbReference type="GO" id="GO:0003677">
    <property type="term" value="F:DNA binding"/>
    <property type="evidence" value="ECO:0007669"/>
    <property type="project" value="InterPro"/>
</dbReference>
<feature type="non-terminal residue" evidence="2">
    <location>
        <position position="104"/>
    </location>
</feature>
<reference evidence="2" key="1">
    <citation type="journal article" date="2014" name="Front. Microbiol.">
        <title>High frequency of phylogenetically diverse reductive dehalogenase-homologous genes in deep subseafloor sedimentary metagenomes.</title>
        <authorList>
            <person name="Kawai M."/>
            <person name="Futagami T."/>
            <person name="Toyoda A."/>
            <person name="Takaki Y."/>
            <person name="Nishi S."/>
            <person name="Hori S."/>
            <person name="Arai W."/>
            <person name="Tsubouchi T."/>
            <person name="Morono Y."/>
            <person name="Uchiyama I."/>
            <person name="Ito T."/>
            <person name="Fujiyama A."/>
            <person name="Inagaki F."/>
            <person name="Takami H."/>
        </authorList>
    </citation>
    <scope>NUCLEOTIDE SEQUENCE</scope>
    <source>
        <strain evidence="2">Expedition CK06-06</strain>
    </source>
</reference>
<dbReference type="EMBL" id="BARV01042866">
    <property type="protein sequence ID" value="GAI51648.1"/>
    <property type="molecule type" value="Genomic_DNA"/>
</dbReference>
<name>X1P723_9ZZZZ</name>